<protein>
    <submittedName>
        <fullName evidence="1">Uncharacterized protein</fullName>
    </submittedName>
</protein>
<dbReference type="Proteomes" id="UP000192796">
    <property type="component" value="Unassembled WGS sequence"/>
</dbReference>
<name>A0A1V9G9J5_9BACT</name>
<dbReference type="AlphaFoldDB" id="A0A1V9G9J5"/>
<comment type="caution">
    <text evidence="1">The sequence shown here is derived from an EMBL/GenBank/DDBJ whole genome shotgun (WGS) entry which is preliminary data.</text>
</comment>
<evidence type="ECO:0000313" key="2">
    <source>
        <dbReference type="Proteomes" id="UP000192796"/>
    </source>
</evidence>
<accession>A0A1V9G9J5</accession>
<organism evidence="1 2">
    <name type="scientific">Niastella vici</name>
    <dbReference type="NCBI Taxonomy" id="1703345"/>
    <lineage>
        <taxon>Bacteria</taxon>
        <taxon>Pseudomonadati</taxon>
        <taxon>Bacteroidota</taxon>
        <taxon>Chitinophagia</taxon>
        <taxon>Chitinophagales</taxon>
        <taxon>Chitinophagaceae</taxon>
        <taxon>Niastella</taxon>
    </lineage>
</organism>
<sequence>MQGFRCIALFIFYSILFKNTSSRLIEQIQGKADEKSGFIYPCINAGARQKRIGPIGSTRYD</sequence>
<evidence type="ECO:0000313" key="1">
    <source>
        <dbReference type="EMBL" id="OQP67252.1"/>
    </source>
</evidence>
<proteinExistence type="predicted"/>
<gene>
    <name evidence="1" type="ORF">A3860_02510</name>
</gene>
<reference evidence="1 2" key="1">
    <citation type="submission" date="2016-03" db="EMBL/GenBank/DDBJ databases">
        <title>Niastella vici sp. nov., isolated from farmland soil.</title>
        <authorList>
            <person name="Chen L."/>
            <person name="Wang D."/>
            <person name="Yang S."/>
            <person name="Wang G."/>
        </authorList>
    </citation>
    <scope>NUCLEOTIDE SEQUENCE [LARGE SCALE GENOMIC DNA]</scope>
    <source>
        <strain evidence="1 2">DJ57</strain>
    </source>
</reference>
<keyword evidence="2" id="KW-1185">Reference proteome</keyword>
<dbReference type="STRING" id="1703345.A3860_02510"/>
<dbReference type="EMBL" id="LVYD01000001">
    <property type="protein sequence ID" value="OQP67252.1"/>
    <property type="molecule type" value="Genomic_DNA"/>
</dbReference>